<sequence>MLRVGEGLPQCLSPTLKDPGKGTNTEVPGSGRGGSVWTRSHSGALPSPRREKGPPAPEPGGSWGREAVTGWGRGWSCPSPRGTSRGEAAHALTEEVSPLGAATPRSTPGWPRREPAARGMAPGTPRPPSQGLITFKDVAVDFTQEEWCLLDHSQKELYLEVMLENVQNVLSVGLPVPRENLIYCFQQGKTPWLLEQKGPRMSCPELHSLPLQARQARISITFKPRSTGYASQQHLQVLK</sequence>
<dbReference type="InterPro" id="IPR036051">
    <property type="entry name" value="KRAB_dom_sf"/>
</dbReference>
<dbReference type="SMART" id="SM00349">
    <property type="entry name" value="KRAB"/>
    <property type="match status" value="1"/>
</dbReference>
<dbReference type="GO" id="GO:0006355">
    <property type="term" value="P:regulation of DNA-templated transcription"/>
    <property type="evidence" value="ECO:0007669"/>
    <property type="project" value="InterPro"/>
</dbReference>
<name>A0A5F8H375_MONDO</name>
<evidence type="ECO:0000313" key="3">
    <source>
        <dbReference type="Ensembl" id="ENSMODP00000054287.1"/>
    </source>
</evidence>
<dbReference type="Pfam" id="PF01352">
    <property type="entry name" value="KRAB"/>
    <property type="match status" value="1"/>
</dbReference>
<dbReference type="GeneID" id="103105101"/>
<dbReference type="SUPFAM" id="SSF109640">
    <property type="entry name" value="KRAB domain (Kruppel-associated box)"/>
    <property type="match status" value="1"/>
</dbReference>
<dbReference type="Gene3D" id="6.10.140.140">
    <property type="match status" value="1"/>
</dbReference>
<evidence type="ECO:0000313" key="4">
    <source>
        <dbReference type="Proteomes" id="UP000002280"/>
    </source>
</evidence>
<accession>A0A5F8H375</accession>
<evidence type="ECO:0000256" key="1">
    <source>
        <dbReference type="SAM" id="MobiDB-lite"/>
    </source>
</evidence>
<gene>
    <name evidence="3" type="primary">LOC103105101</name>
</gene>
<dbReference type="RefSeq" id="XP_056677157.1">
    <property type="nucleotide sequence ID" value="XM_056821179.1"/>
</dbReference>
<dbReference type="AlphaFoldDB" id="A0A5F8H375"/>
<protein>
    <recommendedName>
        <fullName evidence="2">KRAB domain-containing protein</fullName>
    </recommendedName>
</protein>
<dbReference type="GeneTree" id="ENSGT00950000183169"/>
<dbReference type="InterPro" id="IPR001909">
    <property type="entry name" value="KRAB"/>
</dbReference>
<keyword evidence="4" id="KW-1185">Reference proteome</keyword>
<feature type="region of interest" description="Disordered" evidence="1">
    <location>
        <begin position="99"/>
        <end position="130"/>
    </location>
</feature>
<reference evidence="3 4" key="1">
    <citation type="journal article" date="2007" name="Nature">
        <title>Genome of the marsupial Monodelphis domestica reveals innovation in non-coding sequences.</title>
        <authorList>
            <person name="Mikkelsen T.S."/>
            <person name="Wakefield M.J."/>
            <person name="Aken B."/>
            <person name="Amemiya C.T."/>
            <person name="Chang J.L."/>
            <person name="Duke S."/>
            <person name="Garber M."/>
            <person name="Gentles A.J."/>
            <person name="Goodstadt L."/>
            <person name="Heger A."/>
            <person name="Jurka J."/>
            <person name="Kamal M."/>
            <person name="Mauceli E."/>
            <person name="Searle S.M."/>
            <person name="Sharpe T."/>
            <person name="Baker M.L."/>
            <person name="Batzer M.A."/>
            <person name="Benos P.V."/>
            <person name="Belov K."/>
            <person name="Clamp M."/>
            <person name="Cook A."/>
            <person name="Cuff J."/>
            <person name="Das R."/>
            <person name="Davidow L."/>
            <person name="Deakin J.E."/>
            <person name="Fazzari M.J."/>
            <person name="Glass J.L."/>
            <person name="Grabherr M."/>
            <person name="Greally J.M."/>
            <person name="Gu W."/>
            <person name="Hore T.A."/>
            <person name="Huttley G.A."/>
            <person name="Kleber M."/>
            <person name="Jirtle R.L."/>
            <person name="Koina E."/>
            <person name="Lee J.T."/>
            <person name="Mahony S."/>
            <person name="Marra M.A."/>
            <person name="Miller R.D."/>
            <person name="Nicholls R.D."/>
            <person name="Oda M."/>
            <person name="Papenfuss A.T."/>
            <person name="Parra Z.E."/>
            <person name="Pollock D.D."/>
            <person name="Ray D.A."/>
            <person name="Schein J.E."/>
            <person name="Speed T.P."/>
            <person name="Thompson K."/>
            <person name="VandeBerg J.L."/>
            <person name="Wade C.M."/>
            <person name="Walker J.A."/>
            <person name="Waters P.D."/>
            <person name="Webber C."/>
            <person name="Weidman J.R."/>
            <person name="Xie X."/>
            <person name="Zody M.C."/>
            <person name="Baldwin J."/>
            <person name="Abdouelleil A."/>
            <person name="Abdulkadir J."/>
            <person name="Abebe A."/>
            <person name="Abera B."/>
            <person name="Abreu J."/>
            <person name="Acer S.C."/>
            <person name="Aftuck L."/>
            <person name="Alexander A."/>
            <person name="An P."/>
            <person name="Anderson E."/>
            <person name="Anderson S."/>
            <person name="Arachi H."/>
            <person name="Azer M."/>
            <person name="Bachantsang P."/>
            <person name="Barry A."/>
            <person name="Bayul T."/>
            <person name="Berlin A."/>
            <person name="Bessette D."/>
            <person name="Bloom T."/>
            <person name="Bloom T."/>
            <person name="Boguslavskiy L."/>
            <person name="Bonnet C."/>
            <person name="Boukhgalter B."/>
            <person name="Bourzgui I."/>
            <person name="Brown A."/>
            <person name="Cahill P."/>
            <person name="Channer S."/>
            <person name="Cheshatsang Y."/>
            <person name="Chuda L."/>
            <person name="Citroen M."/>
            <person name="Collymore A."/>
            <person name="Cooke P."/>
            <person name="Costello M."/>
            <person name="D'Aco K."/>
            <person name="Daza R."/>
            <person name="De Haan G."/>
            <person name="DeGray S."/>
            <person name="DeMaso C."/>
            <person name="Dhargay N."/>
            <person name="Dooley K."/>
            <person name="Dooley E."/>
            <person name="Doricent M."/>
            <person name="Dorje P."/>
            <person name="Dorjee K."/>
            <person name="Dupes A."/>
            <person name="Elong R."/>
            <person name="Falk J."/>
            <person name="Farina A."/>
            <person name="Faro S."/>
            <person name="Ferguson D."/>
            <person name="Fisher S."/>
            <person name="Foley C.D."/>
            <person name="Franke A."/>
            <person name="Friedrich D."/>
            <person name="Gadbois L."/>
            <person name="Gearin G."/>
            <person name="Gearin C.R."/>
            <person name="Giannoukos G."/>
            <person name="Goode T."/>
            <person name="Graham J."/>
            <person name="Grandbois E."/>
            <person name="Grewal S."/>
            <person name="Gyaltsen K."/>
            <person name="Hafez N."/>
            <person name="Hagos B."/>
            <person name="Hall J."/>
            <person name="Henson C."/>
            <person name="Hollinger A."/>
            <person name="Honan T."/>
            <person name="Huard M.D."/>
            <person name="Hughes L."/>
            <person name="Hurhula B."/>
            <person name="Husby M.E."/>
            <person name="Kamat A."/>
            <person name="Kanga B."/>
            <person name="Kashin S."/>
            <person name="Khazanovich D."/>
            <person name="Kisner P."/>
            <person name="Lance K."/>
            <person name="Lara M."/>
            <person name="Lee W."/>
            <person name="Lennon N."/>
            <person name="Letendre F."/>
            <person name="LeVine R."/>
            <person name="Lipovsky A."/>
            <person name="Liu X."/>
            <person name="Liu J."/>
            <person name="Liu S."/>
            <person name="Lokyitsang T."/>
            <person name="Lokyitsang Y."/>
            <person name="Lubonja R."/>
            <person name="Lui A."/>
            <person name="MacDonald P."/>
            <person name="Magnisalis V."/>
            <person name="Maru K."/>
            <person name="Matthews C."/>
            <person name="McCusker W."/>
            <person name="McDonough S."/>
            <person name="Mehta T."/>
            <person name="Meldrim J."/>
            <person name="Meneus L."/>
            <person name="Mihai O."/>
            <person name="Mihalev A."/>
            <person name="Mihova T."/>
            <person name="Mittelman R."/>
            <person name="Mlenga V."/>
            <person name="Montmayeur A."/>
            <person name="Mulrain L."/>
            <person name="Navidi A."/>
            <person name="Naylor J."/>
            <person name="Negash T."/>
            <person name="Nguyen T."/>
            <person name="Nguyen N."/>
            <person name="Nicol R."/>
            <person name="Norbu C."/>
            <person name="Norbu N."/>
            <person name="Novod N."/>
            <person name="O'Neill B."/>
            <person name="Osman S."/>
            <person name="Markiewicz E."/>
            <person name="Oyono O.L."/>
            <person name="Patti C."/>
            <person name="Phunkhang P."/>
            <person name="Pierre F."/>
            <person name="Priest M."/>
            <person name="Raghuraman S."/>
            <person name="Rege F."/>
            <person name="Reyes R."/>
            <person name="Rise C."/>
            <person name="Rogov P."/>
            <person name="Ross K."/>
            <person name="Ryan E."/>
            <person name="Settipalli S."/>
            <person name="Shea T."/>
            <person name="Sherpa N."/>
            <person name="Shi L."/>
            <person name="Shih D."/>
            <person name="Sparrow T."/>
            <person name="Spaulding J."/>
            <person name="Stalker J."/>
            <person name="Stange-Thomann N."/>
            <person name="Stavropoulos S."/>
            <person name="Stone C."/>
            <person name="Strader C."/>
            <person name="Tesfaye S."/>
            <person name="Thomson T."/>
            <person name="Thoulutsang Y."/>
            <person name="Thoulutsang D."/>
            <person name="Topham K."/>
            <person name="Topping I."/>
            <person name="Tsamla T."/>
            <person name="Vassiliev H."/>
            <person name="Vo A."/>
            <person name="Wangchuk T."/>
            <person name="Wangdi T."/>
            <person name="Weiand M."/>
            <person name="Wilkinson J."/>
            <person name="Wilson A."/>
            <person name="Yadav S."/>
            <person name="Young G."/>
            <person name="Yu Q."/>
            <person name="Zembek L."/>
            <person name="Zhong D."/>
            <person name="Zimmer A."/>
            <person name="Zwirko Z."/>
            <person name="Jaffe D.B."/>
            <person name="Alvarez P."/>
            <person name="Brockman W."/>
            <person name="Butler J."/>
            <person name="Chin C."/>
            <person name="Gnerre S."/>
            <person name="MacCallum I."/>
            <person name="Graves J.A."/>
            <person name="Ponting C.P."/>
            <person name="Breen M."/>
            <person name="Samollow P.B."/>
            <person name="Lander E.S."/>
            <person name="Lindblad-Toh K."/>
        </authorList>
    </citation>
    <scope>NUCLEOTIDE SEQUENCE [LARGE SCALE GENOMIC DNA]</scope>
</reference>
<organism evidence="3 4">
    <name type="scientific">Monodelphis domestica</name>
    <name type="common">Gray short-tailed opossum</name>
    <dbReference type="NCBI Taxonomy" id="13616"/>
    <lineage>
        <taxon>Eukaryota</taxon>
        <taxon>Metazoa</taxon>
        <taxon>Chordata</taxon>
        <taxon>Craniata</taxon>
        <taxon>Vertebrata</taxon>
        <taxon>Euteleostomi</taxon>
        <taxon>Mammalia</taxon>
        <taxon>Metatheria</taxon>
        <taxon>Didelphimorphia</taxon>
        <taxon>Didelphidae</taxon>
        <taxon>Monodelphis</taxon>
    </lineage>
</organism>
<dbReference type="PANTHER" id="PTHR23232:SF117">
    <property type="entry name" value="KRAB DOMAIN-CONTAINING PROTEIN"/>
    <property type="match status" value="1"/>
</dbReference>
<dbReference type="InterPro" id="IPR050169">
    <property type="entry name" value="Krueppel_C2H2_ZnF"/>
</dbReference>
<dbReference type="Bgee" id="ENSMODG00000044287">
    <property type="expression patterns" value="Expressed in uterine wall and 19 other cell types or tissues"/>
</dbReference>
<proteinExistence type="predicted"/>
<feature type="domain" description="KRAB" evidence="2">
    <location>
        <begin position="133"/>
        <end position="193"/>
    </location>
</feature>
<reference evidence="3" key="2">
    <citation type="submission" date="2025-08" db="UniProtKB">
        <authorList>
            <consortium name="Ensembl"/>
        </authorList>
    </citation>
    <scope>IDENTIFICATION</scope>
</reference>
<dbReference type="PANTHER" id="PTHR23232">
    <property type="entry name" value="KRAB DOMAIN C2H2 ZINC FINGER"/>
    <property type="match status" value="1"/>
</dbReference>
<dbReference type="Proteomes" id="UP000002280">
    <property type="component" value="Chromosome 3"/>
</dbReference>
<dbReference type="Ensembl" id="ENSMODT00000060876.1">
    <property type="protein sequence ID" value="ENSMODP00000054287.1"/>
    <property type="gene ID" value="ENSMODG00000044287.1"/>
</dbReference>
<dbReference type="CDD" id="cd07765">
    <property type="entry name" value="KRAB_A-box"/>
    <property type="match status" value="1"/>
</dbReference>
<feature type="region of interest" description="Disordered" evidence="1">
    <location>
        <begin position="1"/>
        <end position="87"/>
    </location>
</feature>
<evidence type="ECO:0000259" key="2">
    <source>
        <dbReference type="SMART" id="SM00349"/>
    </source>
</evidence>
<reference evidence="3" key="3">
    <citation type="submission" date="2025-09" db="UniProtKB">
        <authorList>
            <consortium name="Ensembl"/>
        </authorList>
    </citation>
    <scope>IDENTIFICATION</scope>
</reference>